<dbReference type="Proteomes" id="UP000190018">
    <property type="component" value="Unassembled WGS sequence"/>
</dbReference>
<name>A0ABX3LUX8_9XANT</name>
<organism evidence="1 2">
    <name type="scientific">Xanthomonas cissicola</name>
    <dbReference type="NCBI Taxonomy" id="86186"/>
    <lineage>
        <taxon>Bacteria</taxon>
        <taxon>Pseudomonadati</taxon>
        <taxon>Pseudomonadota</taxon>
        <taxon>Gammaproteobacteria</taxon>
        <taxon>Lysobacterales</taxon>
        <taxon>Lysobacteraceae</taxon>
        <taxon>Xanthomonas</taxon>
    </lineage>
</organism>
<evidence type="ECO:0000313" key="1">
    <source>
        <dbReference type="EMBL" id="OOW58412.1"/>
    </source>
</evidence>
<evidence type="ECO:0008006" key="3">
    <source>
        <dbReference type="Google" id="ProtNLM"/>
    </source>
</evidence>
<gene>
    <name evidence="1" type="ORF">Xant_14260</name>
</gene>
<sequence>MPIQIVQETFGALYKFENFARIKTFRRFCLNQQNFNIQISRLRECIYFISAFNQIFIDEFSNGINTKCPISINVHVRQIGNLGKSLGMDLRHNSVVCKILKLLMLWQAINLRFLTKILDVRGQNSMFHINSLSNSA</sequence>
<evidence type="ECO:0000313" key="2">
    <source>
        <dbReference type="Proteomes" id="UP000190018"/>
    </source>
</evidence>
<comment type="caution">
    <text evidence="1">The sequence shown here is derived from an EMBL/GenBank/DDBJ whole genome shotgun (WGS) entry which is preliminary data.</text>
</comment>
<dbReference type="EMBL" id="LOJT01000300">
    <property type="protein sequence ID" value="OOW58412.1"/>
    <property type="molecule type" value="Genomic_DNA"/>
</dbReference>
<keyword evidence="2" id="KW-1185">Reference proteome</keyword>
<reference evidence="1 2" key="1">
    <citation type="submission" date="2015-12" db="EMBL/GenBank/DDBJ databases">
        <authorList>
            <person name="Bansal K."/>
            <person name="Midha S."/>
            <person name="Patil P.B."/>
        </authorList>
    </citation>
    <scope>NUCLEOTIDE SEQUENCE [LARGE SCALE GENOMIC DNA]</scope>
    <source>
        <strain evidence="1 2">LMG21719</strain>
    </source>
</reference>
<accession>A0ABX3LUX8</accession>
<protein>
    <recommendedName>
        <fullName evidence="3">Transposase</fullName>
    </recommendedName>
</protein>
<proteinExistence type="predicted"/>